<dbReference type="AlphaFoldDB" id="A0AAP3CQ77"/>
<evidence type="ECO:0000259" key="1">
    <source>
        <dbReference type="Pfam" id="PF24058"/>
    </source>
</evidence>
<dbReference type="InterPro" id="IPR055783">
    <property type="entry name" value="DUF7359"/>
</dbReference>
<dbReference type="Pfam" id="PF24058">
    <property type="entry name" value="DUF7359"/>
    <property type="match status" value="1"/>
</dbReference>
<dbReference type="SUPFAM" id="SSF49265">
    <property type="entry name" value="Fibronectin type III"/>
    <property type="match status" value="1"/>
</dbReference>
<evidence type="ECO:0000313" key="4">
    <source>
        <dbReference type="EMBL" id="MCY8319150.1"/>
    </source>
</evidence>
<evidence type="ECO:0000259" key="3">
    <source>
        <dbReference type="Pfam" id="PF24060"/>
    </source>
</evidence>
<dbReference type="InterPro" id="IPR013783">
    <property type="entry name" value="Ig-like_fold"/>
</dbReference>
<gene>
    <name evidence="4" type="ORF">MOC71_21120</name>
</gene>
<dbReference type="Pfam" id="PF24060">
    <property type="entry name" value="DUF7361"/>
    <property type="match status" value="1"/>
</dbReference>
<organism evidence="4 5">
    <name type="scientific">Bacillus vallismortis</name>
    <dbReference type="NCBI Taxonomy" id="72361"/>
    <lineage>
        <taxon>Bacteria</taxon>
        <taxon>Bacillati</taxon>
        <taxon>Bacillota</taxon>
        <taxon>Bacilli</taxon>
        <taxon>Bacillales</taxon>
        <taxon>Bacillaceae</taxon>
        <taxon>Bacillus</taxon>
    </lineage>
</organism>
<dbReference type="EMBL" id="JALAOH010000126">
    <property type="protein sequence ID" value="MCY8319150.1"/>
    <property type="molecule type" value="Genomic_DNA"/>
</dbReference>
<dbReference type="Proteomes" id="UP001067121">
    <property type="component" value="Unassembled WGS sequence"/>
</dbReference>
<sequence length="446" mass="48997">HSDIVNFFNCLSEKHNWDRLSLGDIVRVQQNDLNTDIKAILSAITIDFEQSSISVTITNGKRVQSDFEKIVKTVYRTNKISTELNKRKIEWDKVTENFNIRNDRISVQPASPAIASDGTAITHKVNDNGSVDITIQWDYVDSDEDKYNIDGFEIYLHGSDDNEEYTFGSVQACENLQNVKYDRRTATFTGLPSNMYYTIGVQAYRRVDADIDINQILLSDIVKSSHPSENPYLPSPSVEVKGSLNGKVNGLYTISTEAKPEDPETGTIWINPKNNKQELFNGEEWIVSSAGSADSLNGFTASTTTSPNSIPVRNESGIISGSIDGNAELLGGRAASDYALAENIPVPPKFAKGTYTGDGTPSKQFPLAFTPDLVKITPISTEDTQLVIESQLGGYAYQVTSTGLSLIGGDLSYGAIGTNLFTTGSDSNCRGNKLNVKYIWEAYQQN</sequence>
<proteinExistence type="predicted"/>
<feature type="non-terminal residue" evidence="4">
    <location>
        <position position="1"/>
    </location>
</feature>
<feature type="domain" description="DUF7359" evidence="1">
    <location>
        <begin position="97"/>
        <end position="219"/>
    </location>
</feature>
<reference evidence="4" key="1">
    <citation type="submission" date="2022-02" db="EMBL/GenBank/DDBJ databases">
        <title>Crop Bioprotection Bacillus Genome Sequencing.</title>
        <authorList>
            <person name="Dunlap C."/>
        </authorList>
    </citation>
    <scope>NUCLEOTIDE SEQUENCE</scope>
    <source>
        <strain evidence="4">98-1</strain>
    </source>
</reference>
<dbReference type="InterPro" id="IPR055785">
    <property type="entry name" value="DUF7361"/>
</dbReference>
<dbReference type="Pfam" id="PF24059">
    <property type="entry name" value="DUF7360"/>
    <property type="match status" value="1"/>
</dbReference>
<evidence type="ECO:0000313" key="5">
    <source>
        <dbReference type="Proteomes" id="UP001067121"/>
    </source>
</evidence>
<dbReference type="InterPro" id="IPR036116">
    <property type="entry name" value="FN3_sf"/>
</dbReference>
<feature type="domain" description="DUF7360" evidence="2">
    <location>
        <begin position="251"/>
        <end position="289"/>
    </location>
</feature>
<dbReference type="InterPro" id="IPR003961">
    <property type="entry name" value="FN3_dom"/>
</dbReference>
<name>A0AAP3CQ77_BACVA</name>
<comment type="caution">
    <text evidence="4">The sequence shown here is derived from an EMBL/GenBank/DDBJ whole genome shotgun (WGS) entry which is preliminary data.</text>
</comment>
<evidence type="ECO:0000259" key="2">
    <source>
        <dbReference type="Pfam" id="PF24059"/>
    </source>
</evidence>
<dbReference type="InterPro" id="IPR055784">
    <property type="entry name" value="DUF7360"/>
</dbReference>
<dbReference type="Gene3D" id="2.60.40.10">
    <property type="entry name" value="Immunoglobulins"/>
    <property type="match status" value="1"/>
</dbReference>
<dbReference type="CDD" id="cd00063">
    <property type="entry name" value="FN3"/>
    <property type="match status" value="1"/>
</dbReference>
<feature type="domain" description="DUF7361" evidence="3">
    <location>
        <begin position="350"/>
        <end position="444"/>
    </location>
</feature>
<accession>A0AAP3CQ77</accession>
<protein>
    <submittedName>
        <fullName evidence="4">Fibronectin type III domain-containing protein</fullName>
    </submittedName>
</protein>